<name>A0A0A9B3M5_ARUDO</name>
<reference evidence="1" key="1">
    <citation type="submission" date="2014-09" db="EMBL/GenBank/DDBJ databases">
        <authorList>
            <person name="Magalhaes I.L.F."/>
            <person name="Oliveira U."/>
            <person name="Santos F.R."/>
            <person name="Vidigal T.H.D.A."/>
            <person name="Brescovit A.D."/>
            <person name="Santos A.J."/>
        </authorList>
    </citation>
    <scope>NUCLEOTIDE SEQUENCE</scope>
    <source>
        <tissue evidence="1">Shoot tissue taken approximately 20 cm above the soil surface</tissue>
    </source>
</reference>
<reference evidence="1" key="2">
    <citation type="journal article" date="2015" name="Data Brief">
        <title>Shoot transcriptome of the giant reed, Arundo donax.</title>
        <authorList>
            <person name="Barrero R.A."/>
            <person name="Guerrero F.D."/>
            <person name="Moolhuijzen P."/>
            <person name="Goolsby J.A."/>
            <person name="Tidwell J."/>
            <person name="Bellgard S.E."/>
            <person name="Bellgard M.I."/>
        </authorList>
    </citation>
    <scope>NUCLEOTIDE SEQUENCE</scope>
    <source>
        <tissue evidence="1">Shoot tissue taken approximately 20 cm above the soil surface</tissue>
    </source>
</reference>
<dbReference type="EMBL" id="GBRH01239321">
    <property type="protein sequence ID" value="JAD58574.1"/>
    <property type="molecule type" value="Transcribed_RNA"/>
</dbReference>
<sequence>MCTYTSLKLSKSSRIMKALYHISFQALCIGGL</sequence>
<accession>A0A0A9B3M5</accession>
<organism evidence="1">
    <name type="scientific">Arundo donax</name>
    <name type="common">Giant reed</name>
    <name type="synonym">Donax arundinaceus</name>
    <dbReference type="NCBI Taxonomy" id="35708"/>
    <lineage>
        <taxon>Eukaryota</taxon>
        <taxon>Viridiplantae</taxon>
        <taxon>Streptophyta</taxon>
        <taxon>Embryophyta</taxon>
        <taxon>Tracheophyta</taxon>
        <taxon>Spermatophyta</taxon>
        <taxon>Magnoliopsida</taxon>
        <taxon>Liliopsida</taxon>
        <taxon>Poales</taxon>
        <taxon>Poaceae</taxon>
        <taxon>PACMAD clade</taxon>
        <taxon>Arundinoideae</taxon>
        <taxon>Arundineae</taxon>
        <taxon>Arundo</taxon>
    </lineage>
</organism>
<protein>
    <submittedName>
        <fullName evidence="1">Uncharacterized protein</fullName>
    </submittedName>
</protein>
<proteinExistence type="predicted"/>
<evidence type="ECO:0000313" key="1">
    <source>
        <dbReference type="EMBL" id="JAD58574.1"/>
    </source>
</evidence>
<dbReference type="AlphaFoldDB" id="A0A0A9B3M5"/>